<dbReference type="CDD" id="cd00383">
    <property type="entry name" value="trans_reg_C"/>
    <property type="match status" value="1"/>
</dbReference>
<dbReference type="InterPro" id="IPR039420">
    <property type="entry name" value="WalR-like"/>
</dbReference>
<dbReference type="SMART" id="SM00448">
    <property type="entry name" value="REC"/>
    <property type="match status" value="1"/>
</dbReference>
<evidence type="ECO:0000256" key="2">
    <source>
        <dbReference type="ARBA" id="ARBA00023012"/>
    </source>
</evidence>
<dbReference type="InterPro" id="IPR001789">
    <property type="entry name" value="Sig_transdc_resp-reg_receiver"/>
</dbReference>
<dbReference type="PROSITE" id="PS51755">
    <property type="entry name" value="OMPR_PHOB"/>
    <property type="match status" value="1"/>
</dbReference>
<keyword evidence="3 5" id="KW-0238">DNA-binding</keyword>
<dbReference type="GO" id="GO:0000156">
    <property type="term" value="F:phosphorelay response regulator activity"/>
    <property type="evidence" value="ECO:0007669"/>
    <property type="project" value="TreeGrafter"/>
</dbReference>
<evidence type="ECO:0000313" key="8">
    <source>
        <dbReference type="EMBL" id="KAB2817579.1"/>
    </source>
</evidence>
<proteinExistence type="predicted"/>
<dbReference type="Gene3D" id="3.40.50.2300">
    <property type="match status" value="1"/>
</dbReference>
<dbReference type="SMART" id="SM00862">
    <property type="entry name" value="Trans_reg_C"/>
    <property type="match status" value="1"/>
</dbReference>
<evidence type="ECO:0000259" key="7">
    <source>
        <dbReference type="PROSITE" id="PS51755"/>
    </source>
</evidence>
<dbReference type="Proteomes" id="UP000484164">
    <property type="component" value="Unassembled WGS sequence"/>
</dbReference>
<reference evidence="8 9" key="1">
    <citation type="submission" date="2019-10" db="EMBL/GenBank/DDBJ databases">
        <title>Genome sequence of Phaeocystidibacter marisrubri JCM30614 (type strain).</title>
        <authorList>
            <person name="Bowman J.P."/>
        </authorList>
    </citation>
    <scope>NUCLEOTIDE SEQUENCE [LARGE SCALE GENOMIC DNA]</scope>
    <source>
        <strain evidence="8 9">JCM 30614</strain>
    </source>
</reference>
<name>A0A6L3ZIZ9_9FLAO</name>
<keyword evidence="2" id="KW-0902">Two-component regulatory system</keyword>
<feature type="domain" description="Response regulatory" evidence="6">
    <location>
        <begin position="3"/>
        <end position="117"/>
    </location>
</feature>
<evidence type="ECO:0000256" key="1">
    <source>
        <dbReference type="ARBA" id="ARBA00022553"/>
    </source>
</evidence>
<dbReference type="EMBL" id="WBVQ01000001">
    <property type="protein sequence ID" value="KAB2817579.1"/>
    <property type="molecule type" value="Genomic_DNA"/>
</dbReference>
<evidence type="ECO:0000313" key="9">
    <source>
        <dbReference type="Proteomes" id="UP000484164"/>
    </source>
</evidence>
<dbReference type="OrthoDB" id="9790442at2"/>
<comment type="caution">
    <text evidence="8">The sequence shown here is derived from an EMBL/GenBank/DDBJ whole genome shotgun (WGS) entry which is preliminary data.</text>
</comment>
<dbReference type="Pfam" id="PF00072">
    <property type="entry name" value="Response_reg"/>
    <property type="match status" value="1"/>
</dbReference>
<feature type="modified residue" description="4-aspartylphosphate" evidence="4">
    <location>
        <position position="52"/>
    </location>
</feature>
<dbReference type="InterPro" id="IPR011006">
    <property type="entry name" value="CheY-like_superfamily"/>
</dbReference>
<evidence type="ECO:0000256" key="4">
    <source>
        <dbReference type="PROSITE-ProRule" id="PRU00169"/>
    </source>
</evidence>
<evidence type="ECO:0000256" key="5">
    <source>
        <dbReference type="PROSITE-ProRule" id="PRU01091"/>
    </source>
</evidence>
<dbReference type="AlphaFoldDB" id="A0A6L3ZIZ9"/>
<dbReference type="SUPFAM" id="SSF52172">
    <property type="entry name" value="CheY-like"/>
    <property type="match status" value="1"/>
</dbReference>
<dbReference type="RefSeq" id="WP_151692227.1">
    <property type="nucleotide sequence ID" value="NZ_BMGX01000002.1"/>
</dbReference>
<dbReference type="PROSITE" id="PS50110">
    <property type="entry name" value="RESPONSE_REGULATORY"/>
    <property type="match status" value="1"/>
</dbReference>
<protein>
    <submittedName>
        <fullName evidence="8">Response regulator transcription factor</fullName>
    </submittedName>
</protein>
<keyword evidence="1 4" id="KW-0597">Phosphoprotein</keyword>
<sequence>MSKILLIEDDPSFGPMLKDFLELHDFEAELAVNGDEGLSKFADGPWDLCILDVMMPKRDGFSTATEIRKSKPNQPLIFLTAKSMKEDVLEGFRIGADDYLTKPFDTEVLLYKIKAILQRQPGHSKSEGDKHQIGEFKFDPRLRILSHNGQDQKLSPKESQLLDLLARHKNDLLPRSVALVKIWKDENYFTGRSMDVYVAKLRKYLSADPSIEIENVHGEGFILNIK</sequence>
<organism evidence="8 9">
    <name type="scientific">Phaeocystidibacter marisrubri</name>
    <dbReference type="NCBI Taxonomy" id="1577780"/>
    <lineage>
        <taxon>Bacteria</taxon>
        <taxon>Pseudomonadati</taxon>
        <taxon>Bacteroidota</taxon>
        <taxon>Flavobacteriia</taxon>
        <taxon>Flavobacteriales</taxon>
        <taxon>Phaeocystidibacteraceae</taxon>
        <taxon>Phaeocystidibacter</taxon>
    </lineage>
</organism>
<dbReference type="Pfam" id="PF00486">
    <property type="entry name" value="Trans_reg_C"/>
    <property type="match status" value="1"/>
</dbReference>
<dbReference type="GO" id="GO:0000976">
    <property type="term" value="F:transcription cis-regulatory region binding"/>
    <property type="evidence" value="ECO:0007669"/>
    <property type="project" value="TreeGrafter"/>
</dbReference>
<evidence type="ECO:0000259" key="6">
    <source>
        <dbReference type="PROSITE" id="PS50110"/>
    </source>
</evidence>
<accession>A0A6L3ZIZ9</accession>
<dbReference type="Gene3D" id="1.10.10.10">
    <property type="entry name" value="Winged helix-like DNA-binding domain superfamily/Winged helix DNA-binding domain"/>
    <property type="match status" value="1"/>
</dbReference>
<feature type="DNA-binding region" description="OmpR/PhoB-type" evidence="5">
    <location>
        <begin position="128"/>
        <end position="225"/>
    </location>
</feature>
<dbReference type="InterPro" id="IPR036388">
    <property type="entry name" value="WH-like_DNA-bd_sf"/>
</dbReference>
<dbReference type="GO" id="GO:0032993">
    <property type="term" value="C:protein-DNA complex"/>
    <property type="evidence" value="ECO:0007669"/>
    <property type="project" value="TreeGrafter"/>
</dbReference>
<dbReference type="PANTHER" id="PTHR48111">
    <property type="entry name" value="REGULATOR OF RPOS"/>
    <property type="match status" value="1"/>
</dbReference>
<dbReference type="CDD" id="cd17574">
    <property type="entry name" value="REC_OmpR"/>
    <property type="match status" value="1"/>
</dbReference>
<evidence type="ECO:0000256" key="3">
    <source>
        <dbReference type="ARBA" id="ARBA00023125"/>
    </source>
</evidence>
<gene>
    <name evidence="8" type="ORF">F8C82_04040</name>
</gene>
<dbReference type="GO" id="GO:0006355">
    <property type="term" value="P:regulation of DNA-templated transcription"/>
    <property type="evidence" value="ECO:0007669"/>
    <property type="project" value="InterPro"/>
</dbReference>
<dbReference type="InterPro" id="IPR001867">
    <property type="entry name" value="OmpR/PhoB-type_DNA-bd"/>
</dbReference>
<dbReference type="PANTHER" id="PTHR48111:SF40">
    <property type="entry name" value="PHOSPHATE REGULON TRANSCRIPTIONAL REGULATORY PROTEIN PHOB"/>
    <property type="match status" value="1"/>
</dbReference>
<keyword evidence="9" id="KW-1185">Reference proteome</keyword>
<feature type="domain" description="OmpR/PhoB-type" evidence="7">
    <location>
        <begin position="128"/>
        <end position="225"/>
    </location>
</feature>